<comment type="caution">
    <text evidence="6">The sequence shown here is derived from an EMBL/GenBank/DDBJ whole genome shotgun (WGS) entry which is preliminary data.</text>
</comment>
<evidence type="ECO:0000256" key="1">
    <source>
        <dbReference type="ARBA" id="ARBA00023015"/>
    </source>
</evidence>
<keyword evidence="2 4" id="KW-0238">DNA-binding</keyword>
<organism evidence="6 7">
    <name type="scientific">Parahaliea aestuarii</name>
    <dbReference type="NCBI Taxonomy" id="1852021"/>
    <lineage>
        <taxon>Bacteria</taxon>
        <taxon>Pseudomonadati</taxon>
        <taxon>Pseudomonadota</taxon>
        <taxon>Gammaproteobacteria</taxon>
        <taxon>Cellvibrionales</taxon>
        <taxon>Halieaceae</taxon>
        <taxon>Parahaliea</taxon>
    </lineage>
</organism>
<dbReference type="Pfam" id="PF00440">
    <property type="entry name" value="TetR_N"/>
    <property type="match status" value="1"/>
</dbReference>
<proteinExistence type="predicted"/>
<dbReference type="InterPro" id="IPR009057">
    <property type="entry name" value="Homeodomain-like_sf"/>
</dbReference>
<keyword evidence="7" id="KW-1185">Reference proteome</keyword>
<dbReference type="Gene3D" id="1.10.357.10">
    <property type="entry name" value="Tetracycline Repressor, domain 2"/>
    <property type="match status" value="1"/>
</dbReference>
<evidence type="ECO:0000313" key="7">
    <source>
        <dbReference type="Proteomes" id="UP000321933"/>
    </source>
</evidence>
<dbReference type="InterPro" id="IPR001647">
    <property type="entry name" value="HTH_TetR"/>
</dbReference>
<dbReference type="InterPro" id="IPR050109">
    <property type="entry name" value="HTH-type_TetR-like_transc_reg"/>
</dbReference>
<evidence type="ECO:0000256" key="3">
    <source>
        <dbReference type="ARBA" id="ARBA00023163"/>
    </source>
</evidence>
<evidence type="ECO:0000313" key="6">
    <source>
        <dbReference type="EMBL" id="TXS91761.1"/>
    </source>
</evidence>
<evidence type="ECO:0000256" key="4">
    <source>
        <dbReference type="PROSITE-ProRule" id="PRU00335"/>
    </source>
</evidence>
<dbReference type="PANTHER" id="PTHR30055:SF234">
    <property type="entry name" value="HTH-TYPE TRANSCRIPTIONAL REGULATOR BETI"/>
    <property type="match status" value="1"/>
</dbReference>
<dbReference type="AlphaFoldDB" id="A0A5C8ZX34"/>
<dbReference type="GO" id="GO:0003700">
    <property type="term" value="F:DNA-binding transcription factor activity"/>
    <property type="evidence" value="ECO:0007669"/>
    <property type="project" value="TreeGrafter"/>
</dbReference>
<dbReference type="EMBL" id="VRYZ01000004">
    <property type="protein sequence ID" value="TXS91761.1"/>
    <property type="molecule type" value="Genomic_DNA"/>
</dbReference>
<dbReference type="PRINTS" id="PR00455">
    <property type="entry name" value="HTHTETR"/>
</dbReference>
<feature type="DNA-binding region" description="H-T-H motif" evidence="4">
    <location>
        <begin position="66"/>
        <end position="85"/>
    </location>
</feature>
<dbReference type="SUPFAM" id="SSF46689">
    <property type="entry name" value="Homeodomain-like"/>
    <property type="match status" value="1"/>
</dbReference>
<dbReference type="GO" id="GO:0000976">
    <property type="term" value="F:transcription cis-regulatory region binding"/>
    <property type="evidence" value="ECO:0007669"/>
    <property type="project" value="TreeGrafter"/>
</dbReference>
<keyword evidence="3" id="KW-0804">Transcription</keyword>
<feature type="domain" description="HTH tetR-type" evidence="5">
    <location>
        <begin position="43"/>
        <end position="103"/>
    </location>
</feature>
<accession>A0A5C8ZX34</accession>
<keyword evidence="1" id="KW-0805">Transcription regulation</keyword>
<evidence type="ECO:0000259" key="5">
    <source>
        <dbReference type="PROSITE" id="PS50977"/>
    </source>
</evidence>
<dbReference type="PROSITE" id="PS50977">
    <property type="entry name" value="HTH_TETR_2"/>
    <property type="match status" value="1"/>
</dbReference>
<evidence type="ECO:0000256" key="2">
    <source>
        <dbReference type="ARBA" id="ARBA00023125"/>
    </source>
</evidence>
<dbReference type="Proteomes" id="UP000321933">
    <property type="component" value="Unassembled WGS sequence"/>
</dbReference>
<reference evidence="6 7" key="1">
    <citation type="submission" date="2019-08" db="EMBL/GenBank/DDBJ databases">
        <title>Parahaliea maris sp. nov., isolated from the surface seawater.</title>
        <authorList>
            <person name="Liu Y."/>
        </authorList>
    </citation>
    <scope>NUCLEOTIDE SEQUENCE [LARGE SCALE GENOMIC DNA]</scope>
    <source>
        <strain evidence="6 7">S2-26</strain>
    </source>
</reference>
<gene>
    <name evidence="6" type="ORF">FVW59_11460</name>
</gene>
<sequence length="228" mass="25543">MGQCDSGRVTPIHWQCFTMGKYVAIELDQADIDAMGRQAAKSKATQDKIINAVIGLIKEKGFAAASSSQIAKRAGVTWGAVQHHFGGKDEILEEVLQRSHLKFHDTLSANRFTTGTAERRVAKYVDAAWYHYQGDEYMATMEILLATRGHGKAGNDLSISRSRRAHLDLARRIFHDSKGSDKLFQEVIYTVHCMLTGILIEIALEPESFDPRPYIKRLKVTVTDMLYA</sequence>
<dbReference type="OrthoDB" id="9151800at2"/>
<protein>
    <submittedName>
        <fullName evidence="6">TetR/AcrR family transcriptional regulator</fullName>
    </submittedName>
</protein>
<name>A0A5C8ZX34_9GAMM</name>
<dbReference type="PANTHER" id="PTHR30055">
    <property type="entry name" value="HTH-TYPE TRANSCRIPTIONAL REGULATOR RUTR"/>
    <property type="match status" value="1"/>
</dbReference>